<dbReference type="InterPro" id="IPR016007">
    <property type="entry name" value="Alpha_rhamnosid"/>
</dbReference>
<dbReference type="SUPFAM" id="SSF48208">
    <property type="entry name" value="Six-hairpin glycosidases"/>
    <property type="match status" value="1"/>
</dbReference>
<dbReference type="InterPro" id="IPR012341">
    <property type="entry name" value="6hp_glycosidase-like_sf"/>
</dbReference>
<name>A0ABP7SJY6_9PSEU</name>
<dbReference type="Pfam" id="PF05592">
    <property type="entry name" value="Bac_rhamnosid"/>
    <property type="match status" value="1"/>
</dbReference>
<evidence type="ECO:0000259" key="5">
    <source>
        <dbReference type="Pfam" id="PF08531"/>
    </source>
</evidence>
<evidence type="ECO:0000256" key="3">
    <source>
        <dbReference type="ARBA" id="ARBA00022801"/>
    </source>
</evidence>
<reference evidence="9" key="1">
    <citation type="journal article" date="2019" name="Int. J. Syst. Evol. Microbiol.">
        <title>The Global Catalogue of Microorganisms (GCM) 10K type strain sequencing project: providing services to taxonomists for standard genome sequencing and annotation.</title>
        <authorList>
            <consortium name="The Broad Institute Genomics Platform"/>
            <consortium name="The Broad Institute Genome Sequencing Center for Infectious Disease"/>
            <person name="Wu L."/>
            <person name="Ma J."/>
        </authorList>
    </citation>
    <scope>NUCLEOTIDE SEQUENCE [LARGE SCALE GENOMIC DNA]</scope>
    <source>
        <strain evidence="9">JCM 17342</strain>
    </source>
</reference>
<comment type="caution">
    <text evidence="8">The sequence shown here is derived from an EMBL/GenBank/DDBJ whole genome shotgun (WGS) entry which is preliminary data.</text>
</comment>
<feature type="domain" description="Bacterial alpha-L-rhamnosidase N-terminal" evidence="5">
    <location>
        <begin position="123"/>
        <end position="278"/>
    </location>
</feature>
<dbReference type="Pfam" id="PF17390">
    <property type="entry name" value="Bac_rhamnosid_C"/>
    <property type="match status" value="1"/>
</dbReference>
<organism evidence="8 9">
    <name type="scientific">Allokutzneria multivorans</name>
    <dbReference type="NCBI Taxonomy" id="1142134"/>
    <lineage>
        <taxon>Bacteria</taxon>
        <taxon>Bacillati</taxon>
        <taxon>Actinomycetota</taxon>
        <taxon>Actinomycetes</taxon>
        <taxon>Pseudonocardiales</taxon>
        <taxon>Pseudonocardiaceae</taxon>
        <taxon>Allokutzneria</taxon>
    </lineage>
</organism>
<feature type="domain" description="Alpha-L-rhamnosidase six-hairpin glycosidase" evidence="6">
    <location>
        <begin position="392"/>
        <end position="738"/>
    </location>
</feature>
<sequence>MAEPSAVRFEHLPRRGLVVVGTSEPRLSWQGRATELELTDASGQVSRCRVDGEERVLVPWPFAPLGSRFRGSLRVRGGEPIEFETPLLSPSDWTARFVSPSAIGRIGDPAPLLSSRISLPSRAVRARLHMTSLGVHVASINGSRVGDIHLDPGWTSYEHRLRYRTHDVTSLLSSGDNDIDVLLGNGWYRGRLGWQGKRAHYGDRLALLAQLEVTCEDGSEHVFGTDSTWTARSSHITADDLYDGQTTDLRASESTVDTVDVLDVDLSRLEVPLGPPVRVVATVPAVSVTRSPSGKLLVDFGENLVGWVRLRVRAGATRVTVRHAEVLEHGELGTRPLRSALATDRYLLSGDADAVCEPSLTFHGFRYAEVDGVDSLDVADLEAVVLSSDLPATGWFSCSEPDLETLHDNVRRAMRGNFLDVPTDCPQRDERLGWTGDIQVFGPTASFLADSAGFLTSWLRDLAADQYDNGCVPFVIPDVLREHAPSAAAWGDAATVVPWTLYERYGDLRVLADQFASMRAWVDRQTALAGPDLLWSGGFQFGDWLDPAAPPENPFAAKTDHDIVATAHFAHSASIVARAAEVLGRQEEARSYAALAGAVRTAFADAYVTPSGRMVGDAPTAYAMALVWDLLPTASQRAGAGTRLADLVRANGFRIATGFVGTPIIADALCMAGQPQVAYRLLLERGCPSWLYPVTMGATTIWERWDSMLPDGTINPGEMTSFNHYALGAVADWLHRTVAGLAPGSPGYRSLLVRPLLGGGLTRASAQHETPYGRASVAWQREDGTLTLDVEVPDGATATVHVPGSVTEDVGPGQHRWQVPDPVVPHSIRTVRDAVDDPRVWAALVETAVDLKVVADGPALGRALSRDFDRPAEDLPKILVSTLEHTNGQELAERLAAALR</sequence>
<evidence type="ECO:0000313" key="9">
    <source>
        <dbReference type="Proteomes" id="UP001501747"/>
    </source>
</evidence>
<dbReference type="PIRSF" id="PIRSF010631">
    <property type="entry name" value="A-rhamnsds"/>
    <property type="match status" value="1"/>
</dbReference>
<keyword evidence="9" id="KW-1185">Reference proteome</keyword>
<dbReference type="GO" id="GO:0016787">
    <property type="term" value="F:hydrolase activity"/>
    <property type="evidence" value="ECO:0007669"/>
    <property type="project" value="UniProtKB-KW"/>
</dbReference>
<dbReference type="Pfam" id="PF17389">
    <property type="entry name" value="Bac_rhamnosid6H"/>
    <property type="match status" value="1"/>
</dbReference>
<dbReference type="PANTHER" id="PTHR33307">
    <property type="entry name" value="ALPHA-RHAMNOSIDASE (EUROFUNG)"/>
    <property type="match status" value="1"/>
</dbReference>
<dbReference type="InterPro" id="IPR008928">
    <property type="entry name" value="6-hairpin_glycosidase_sf"/>
</dbReference>
<dbReference type="EMBL" id="BAABAL010000014">
    <property type="protein sequence ID" value="GAA4012538.1"/>
    <property type="molecule type" value="Genomic_DNA"/>
</dbReference>
<dbReference type="InterPro" id="IPR013737">
    <property type="entry name" value="Bac_rhamnosid_N"/>
</dbReference>
<evidence type="ECO:0000259" key="7">
    <source>
        <dbReference type="Pfam" id="PF17390"/>
    </source>
</evidence>
<dbReference type="Proteomes" id="UP001501747">
    <property type="component" value="Unassembled WGS sequence"/>
</dbReference>
<dbReference type="RefSeq" id="WP_344876743.1">
    <property type="nucleotide sequence ID" value="NZ_BAABAL010000014.1"/>
</dbReference>
<evidence type="ECO:0000259" key="4">
    <source>
        <dbReference type="Pfam" id="PF05592"/>
    </source>
</evidence>
<dbReference type="Gene3D" id="2.60.120.260">
    <property type="entry name" value="Galactose-binding domain-like"/>
    <property type="match status" value="2"/>
</dbReference>
<dbReference type="Gene3D" id="2.60.420.10">
    <property type="entry name" value="Maltose phosphorylase, domain 3"/>
    <property type="match status" value="1"/>
</dbReference>
<proteinExistence type="predicted"/>
<dbReference type="InterPro" id="IPR008902">
    <property type="entry name" value="Rhamnosid_concanavalin"/>
</dbReference>
<dbReference type="InterPro" id="IPR035396">
    <property type="entry name" value="Bac_rhamnosid6H"/>
</dbReference>
<accession>A0ABP7SJY6</accession>
<dbReference type="InterPro" id="IPR035398">
    <property type="entry name" value="Bac_rhamnosid_C"/>
</dbReference>
<dbReference type="Pfam" id="PF08531">
    <property type="entry name" value="Bac_rhamnosid_N"/>
    <property type="match status" value="1"/>
</dbReference>
<protein>
    <recommendedName>
        <fullName evidence="2">alpha-L-rhamnosidase</fullName>
        <ecNumber evidence="2">3.2.1.40</ecNumber>
    </recommendedName>
</protein>
<comment type="catalytic activity">
    <reaction evidence="1">
        <text>Hydrolysis of terminal non-reducing alpha-L-rhamnose residues in alpha-L-rhamnosides.</text>
        <dbReference type="EC" id="3.2.1.40"/>
    </reaction>
</comment>
<evidence type="ECO:0000256" key="1">
    <source>
        <dbReference type="ARBA" id="ARBA00001445"/>
    </source>
</evidence>
<dbReference type="EC" id="3.2.1.40" evidence="2"/>
<evidence type="ECO:0000313" key="8">
    <source>
        <dbReference type="EMBL" id="GAA4012538.1"/>
    </source>
</evidence>
<gene>
    <name evidence="8" type="ORF">GCM10022247_38940</name>
</gene>
<keyword evidence="3 8" id="KW-0378">Hydrolase</keyword>
<dbReference type="PANTHER" id="PTHR33307:SF6">
    <property type="entry name" value="ALPHA-RHAMNOSIDASE (EUROFUNG)-RELATED"/>
    <property type="match status" value="1"/>
</dbReference>
<feature type="domain" description="Alpha-L-rhamnosidase C-terminal" evidence="7">
    <location>
        <begin position="740"/>
        <end position="811"/>
    </location>
</feature>
<evidence type="ECO:0000259" key="6">
    <source>
        <dbReference type="Pfam" id="PF17389"/>
    </source>
</evidence>
<dbReference type="Gene3D" id="1.50.10.10">
    <property type="match status" value="1"/>
</dbReference>
<evidence type="ECO:0000256" key="2">
    <source>
        <dbReference type="ARBA" id="ARBA00012652"/>
    </source>
</evidence>
<feature type="domain" description="Alpha-L-rhamnosidase concanavalin-like" evidence="4">
    <location>
        <begin position="290"/>
        <end position="386"/>
    </location>
</feature>